<dbReference type="InterPro" id="IPR022742">
    <property type="entry name" value="Hydrolase_4"/>
</dbReference>
<organism evidence="2 3">
    <name type="scientific">Gomphillus americanus</name>
    <dbReference type="NCBI Taxonomy" id="1940652"/>
    <lineage>
        <taxon>Eukaryota</taxon>
        <taxon>Fungi</taxon>
        <taxon>Dikarya</taxon>
        <taxon>Ascomycota</taxon>
        <taxon>Pezizomycotina</taxon>
        <taxon>Lecanoromycetes</taxon>
        <taxon>OSLEUM clade</taxon>
        <taxon>Ostropomycetidae</taxon>
        <taxon>Ostropales</taxon>
        <taxon>Graphidaceae</taxon>
        <taxon>Gomphilloideae</taxon>
        <taxon>Gomphillus</taxon>
    </lineage>
</organism>
<dbReference type="AlphaFoldDB" id="A0A8H3F6G4"/>
<protein>
    <recommendedName>
        <fullName evidence="1">Serine aminopeptidase S33 domain-containing protein</fullName>
    </recommendedName>
</protein>
<gene>
    <name evidence="2" type="ORF">GOMPHAMPRED_001021</name>
</gene>
<dbReference type="PANTHER" id="PTHR12277">
    <property type="entry name" value="ALPHA/BETA HYDROLASE DOMAIN-CONTAINING PROTEIN"/>
    <property type="match status" value="1"/>
</dbReference>
<dbReference type="EMBL" id="CAJPDQ010000011">
    <property type="protein sequence ID" value="CAF9916483.1"/>
    <property type="molecule type" value="Genomic_DNA"/>
</dbReference>
<name>A0A8H3F6G4_9LECA</name>
<sequence length="379" mass="41849">MARSFFTKAFWTFSGLGALWAVAIGLFLHPDLQPYWENLNNTELWGFLPGQVRQFLYTTDHGSKLYAWHVLPLGVYRENEKALLAASADLAQGSEDIILEILKNDPNARLVIKFHGNAGHVAQGWRPDTYRTLTGAAPDSIHVVGFDYRGFGYSTGSPTEEGLIQDGIQMLYWALKVANIPPQRIVLFGQSLGTAVATAVTEHFTLKQNIQFAGLVLVAPFVSIPELLPEYTIAGCIPTLSPLKMHPLILKWVLSRVVDTWTTSDRLANLVQKSNTFNIALIHARNDAEIPWTQSQCLFKASTNTTIGTKMREEIAGGGWVETWTEGAKRIKLIISPSGGMLVLLDLRVSDNLAGHNQIMTYPVAAKAVLDCFDGVKQT</sequence>
<dbReference type="Pfam" id="PF12146">
    <property type="entry name" value="Hydrolase_4"/>
    <property type="match status" value="1"/>
</dbReference>
<dbReference type="PANTHER" id="PTHR12277:SF81">
    <property type="entry name" value="PROTEIN ABHD13"/>
    <property type="match status" value="1"/>
</dbReference>
<evidence type="ECO:0000313" key="2">
    <source>
        <dbReference type="EMBL" id="CAF9916483.1"/>
    </source>
</evidence>
<dbReference type="SUPFAM" id="SSF53474">
    <property type="entry name" value="alpha/beta-Hydrolases"/>
    <property type="match status" value="1"/>
</dbReference>
<dbReference type="Proteomes" id="UP000664169">
    <property type="component" value="Unassembled WGS sequence"/>
</dbReference>
<dbReference type="InterPro" id="IPR029058">
    <property type="entry name" value="AB_hydrolase_fold"/>
</dbReference>
<proteinExistence type="predicted"/>
<evidence type="ECO:0000259" key="1">
    <source>
        <dbReference type="Pfam" id="PF12146"/>
    </source>
</evidence>
<dbReference type="OrthoDB" id="446723at2759"/>
<reference evidence="2" key="1">
    <citation type="submission" date="2021-03" db="EMBL/GenBank/DDBJ databases">
        <authorList>
            <person name="Tagirdzhanova G."/>
        </authorList>
    </citation>
    <scope>NUCLEOTIDE SEQUENCE</scope>
</reference>
<evidence type="ECO:0000313" key="3">
    <source>
        <dbReference type="Proteomes" id="UP000664169"/>
    </source>
</evidence>
<keyword evidence="3" id="KW-1185">Reference proteome</keyword>
<feature type="domain" description="Serine aminopeptidase S33" evidence="1">
    <location>
        <begin position="110"/>
        <end position="268"/>
    </location>
</feature>
<comment type="caution">
    <text evidence="2">The sequence shown here is derived from an EMBL/GenBank/DDBJ whole genome shotgun (WGS) entry which is preliminary data.</text>
</comment>
<accession>A0A8H3F6G4</accession>
<dbReference type="Gene3D" id="3.40.50.1820">
    <property type="entry name" value="alpha/beta hydrolase"/>
    <property type="match status" value="1"/>
</dbReference>